<proteinExistence type="predicted"/>
<protein>
    <submittedName>
        <fullName evidence="1">Uncharacterized protein</fullName>
    </submittedName>
</protein>
<reference evidence="1" key="1">
    <citation type="submission" date="2020-05" db="EMBL/GenBank/DDBJ databases">
        <authorList>
            <person name="Chiriac C."/>
            <person name="Salcher M."/>
            <person name="Ghai R."/>
            <person name="Kavagutti S V."/>
        </authorList>
    </citation>
    <scope>NUCLEOTIDE SEQUENCE</scope>
</reference>
<sequence>MPIFRGKNFVSADSDYKDSVRAATRTNVDLTSLIYSVDDIALSHQDRVLLVGQENPSQNGIYAWNAMTSTLARAKDADSSVEVQAGLKVFVQEGTHNSQTSWTLVTPGHVTVGTTNLTFARENRIGNFEWSGTHGTTSTALTIVLDESGQITSITESDIALDGGEF</sequence>
<organism evidence="1">
    <name type="scientific">uncultured Caudovirales phage</name>
    <dbReference type="NCBI Taxonomy" id="2100421"/>
    <lineage>
        <taxon>Viruses</taxon>
        <taxon>Duplodnaviria</taxon>
        <taxon>Heunggongvirae</taxon>
        <taxon>Uroviricota</taxon>
        <taxon>Caudoviricetes</taxon>
        <taxon>Peduoviridae</taxon>
        <taxon>Maltschvirus</taxon>
        <taxon>Maltschvirus maltsch</taxon>
    </lineage>
</organism>
<gene>
    <name evidence="1" type="ORF">UFOVP71_27</name>
</gene>
<evidence type="ECO:0000313" key="1">
    <source>
        <dbReference type="EMBL" id="CAB4241489.1"/>
    </source>
</evidence>
<name>A0A6J5TB62_9CAUD</name>
<dbReference type="EMBL" id="LR797824">
    <property type="protein sequence ID" value="CAB4241489.1"/>
    <property type="molecule type" value="Genomic_DNA"/>
</dbReference>
<accession>A0A6J5TB62</accession>